<dbReference type="AlphaFoldDB" id="A0A4S1XCP3"/>
<dbReference type="GO" id="GO:0035438">
    <property type="term" value="F:cyclic-di-GMP binding"/>
    <property type="evidence" value="ECO:0007669"/>
    <property type="project" value="InterPro"/>
</dbReference>
<reference evidence="2 3" key="1">
    <citation type="submission" date="2019-04" db="EMBL/GenBank/DDBJ databases">
        <title>Sphingomonas psychrotolerans sp. nov., isolated from soil in the Tianshan Mountains, Xinjiang, China.</title>
        <authorList>
            <person name="Luo Y."/>
            <person name="Sheng H."/>
        </authorList>
    </citation>
    <scope>NUCLEOTIDE SEQUENCE [LARGE SCALE GENOMIC DNA]</scope>
    <source>
        <strain evidence="2 3">ZFGT-11</strain>
    </source>
</reference>
<organism evidence="2 3">
    <name type="scientific">Sphingomonas gei</name>
    <dbReference type="NCBI Taxonomy" id="1395960"/>
    <lineage>
        <taxon>Bacteria</taxon>
        <taxon>Pseudomonadati</taxon>
        <taxon>Pseudomonadota</taxon>
        <taxon>Alphaproteobacteria</taxon>
        <taxon>Sphingomonadales</taxon>
        <taxon>Sphingomonadaceae</taxon>
        <taxon>Sphingomonas</taxon>
    </lineage>
</organism>
<dbReference type="InterPro" id="IPR009875">
    <property type="entry name" value="PilZ_domain"/>
</dbReference>
<gene>
    <name evidence="2" type="ORF">E5A73_11480</name>
</gene>
<comment type="caution">
    <text evidence="2">The sequence shown here is derived from an EMBL/GenBank/DDBJ whole genome shotgun (WGS) entry which is preliminary data.</text>
</comment>
<proteinExistence type="predicted"/>
<dbReference type="EMBL" id="SRXT01000004">
    <property type="protein sequence ID" value="TGX53453.1"/>
    <property type="molecule type" value="Genomic_DNA"/>
</dbReference>
<name>A0A4S1XCP3_9SPHN</name>
<dbReference type="Pfam" id="PF07238">
    <property type="entry name" value="PilZ"/>
    <property type="match status" value="1"/>
</dbReference>
<dbReference type="OrthoDB" id="9794070at2"/>
<dbReference type="SUPFAM" id="SSF141371">
    <property type="entry name" value="PilZ domain-like"/>
    <property type="match status" value="1"/>
</dbReference>
<feature type="domain" description="PilZ" evidence="1">
    <location>
        <begin position="51"/>
        <end position="128"/>
    </location>
</feature>
<evidence type="ECO:0000259" key="1">
    <source>
        <dbReference type="Pfam" id="PF07238"/>
    </source>
</evidence>
<keyword evidence="3" id="KW-1185">Reference proteome</keyword>
<evidence type="ECO:0000313" key="3">
    <source>
        <dbReference type="Proteomes" id="UP000306147"/>
    </source>
</evidence>
<evidence type="ECO:0000313" key="2">
    <source>
        <dbReference type="EMBL" id="TGX53453.1"/>
    </source>
</evidence>
<sequence>MACGERSYSVAKAIARGCVNILMPKVSQGSLAMNPIDDKNDALIARLAEADRRTNPRTPTALTATIRASGEVRRIKGEVADVSIEGCKIYTWGLHEGDEVWIAIAHLAPMPARVCWAGEGVVGLKFKGTLHQSLVTHLGFL</sequence>
<protein>
    <submittedName>
        <fullName evidence="2">PilZ domain-containing protein</fullName>
    </submittedName>
</protein>
<dbReference type="Gene3D" id="2.40.10.220">
    <property type="entry name" value="predicted glycosyltransferase like domains"/>
    <property type="match status" value="1"/>
</dbReference>
<accession>A0A4S1XCP3</accession>
<dbReference type="Proteomes" id="UP000306147">
    <property type="component" value="Unassembled WGS sequence"/>
</dbReference>